<organism evidence="2 3">
    <name type="scientific">Nocardioides cavernaquae</name>
    <dbReference type="NCBI Taxonomy" id="2321396"/>
    <lineage>
        <taxon>Bacteria</taxon>
        <taxon>Bacillati</taxon>
        <taxon>Actinomycetota</taxon>
        <taxon>Actinomycetes</taxon>
        <taxon>Propionibacteriales</taxon>
        <taxon>Nocardioidaceae</taxon>
        <taxon>Nocardioides</taxon>
    </lineage>
</organism>
<sequence length="288" mass="31586">MKIILSRKAFDSGAGKVANPILDDGTLIPMPIPDKQSSIRYQDIVVGGENLGIVASDLTRGRTRRDHFAHLDPDLDPGAYPREAGWRPLFGQTDAAQSVLSRESVGPGDLFLFFGWFRRVTRIGGRLSYVPRSPDVHVIWGWMQVGEMVPVNGSPLPDWMSYHPHLVPGSRGSNNTLYVGQDKLELAGTTVDLPGAGVCGTYDDRRRLTKPGSSRSLWELPAWFAPTDTRPPLGYHSDPGRWQINGDRVELTSAARGQEFVLDTASYPEAIPWVADLLIGSSANGPRT</sequence>
<dbReference type="AlphaFoldDB" id="A0A3A5HC05"/>
<protein>
    <recommendedName>
        <fullName evidence="1">Nucleotide modification associated domain-containing protein</fullName>
    </recommendedName>
</protein>
<name>A0A3A5HC05_9ACTN</name>
<dbReference type="Pfam" id="PF18754">
    <property type="entry name" value="Nmad3"/>
    <property type="match status" value="1"/>
</dbReference>
<evidence type="ECO:0000313" key="2">
    <source>
        <dbReference type="EMBL" id="RJS47428.1"/>
    </source>
</evidence>
<reference evidence="3" key="1">
    <citation type="submission" date="2018-09" db="EMBL/GenBank/DDBJ databases">
        <authorList>
            <person name="Zhu H."/>
        </authorList>
    </citation>
    <scope>NUCLEOTIDE SEQUENCE [LARGE SCALE GENOMIC DNA]</scope>
    <source>
        <strain evidence="3">K1W22B-1</strain>
    </source>
</reference>
<dbReference type="RefSeq" id="WP_120061394.1">
    <property type="nucleotide sequence ID" value="NZ_QYRP01000002.1"/>
</dbReference>
<feature type="domain" description="Nucleotide modification associated" evidence="1">
    <location>
        <begin position="2"/>
        <end position="263"/>
    </location>
</feature>
<dbReference type="InterPro" id="IPR041135">
    <property type="entry name" value="Nmad3"/>
</dbReference>
<dbReference type="Proteomes" id="UP000276542">
    <property type="component" value="Unassembled WGS sequence"/>
</dbReference>
<accession>A0A3A5HC05</accession>
<evidence type="ECO:0000259" key="1">
    <source>
        <dbReference type="Pfam" id="PF18754"/>
    </source>
</evidence>
<gene>
    <name evidence="2" type="ORF">D4739_15200</name>
</gene>
<dbReference type="OrthoDB" id="8780795at2"/>
<evidence type="ECO:0000313" key="3">
    <source>
        <dbReference type="Proteomes" id="UP000276542"/>
    </source>
</evidence>
<keyword evidence="3" id="KW-1185">Reference proteome</keyword>
<dbReference type="EMBL" id="QYRP01000002">
    <property type="protein sequence ID" value="RJS47428.1"/>
    <property type="molecule type" value="Genomic_DNA"/>
</dbReference>
<comment type="caution">
    <text evidence="2">The sequence shown here is derived from an EMBL/GenBank/DDBJ whole genome shotgun (WGS) entry which is preliminary data.</text>
</comment>
<proteinExistence type="predicted"/>